<evidence type="ECO:0000256" key="5">
    <source>
        <dbReference type="ARBA" id="ARBA00022806"/>
    </source>
</evidence>
<dbReference type="PROSITE" id="PS00092">
    <property type="entry name" value="N6_MTASE"/>
    <property type="match status" value="1"/>
</dbReference>
<evidence type="ECO:0000256" key="1">
    <source>
        <dbReference type="ARBA" id="ARBA00022603"/>
    </source>
</evidence>
<organism evidence="7 8">
    <name type="scientific">Xanthomonas perforans</name>
    <dbReference type="NCBI Taxonomy" id="442694"/>
    <lineage>
        <taxon>Bacteria</taxon>
        <taxon>Pseudomonadati</taxon>
        <taxon>Pseudomonadota</taxon>
        <taxon>Gammaproteobacteria</taxon>
        <taxon>Lysobacterales</taxon>
        <taxon>Lysobacteraceae</taxon>
        <taxon>Xanthomonas</taxon>
    </lineage>
</organism>
<dbReference type="InterPro" id="IPR001650">
    <property type="entry name" value="Helicase_C-like"/>
</dbReference>
<keyword evidence="1 7" id="KW-0489">Methyltransferase</keyword>
<dbReference type="GO" id="GO:0006281">
    <property type="term" value="P:DNA repair"/>
    <property type="evidence" value="ECO:0007669"/>
    <property type="project" value="TreeGrafter"/>
</dbReference>
<dbReference type="InterPro" id="IPR050628">
    <property type="entry name" value="SNF2_RAD54_helicase_TF"/>
</dbReference>
<comment type="caution">
    <text evidence="7">The sequence shown here is derived from an EMBL/GenBank/DDBJ whole genome shotgun (WGS) entry which is preliminary data.</text>
</comment>
<evidence type="ECO:0000313" key="8">
    <source>
        <dbReference type="Proteomes" id="UP000471082"/>
    </source>
</evidence>
<name>A0A6P0FNM4_XANPE</name>
<keyword evidence="4" id="KW-0378">Hydrolase</keyword>
<dbReference type="Pfam" id="PF00176">
    <property type="entry name" value="SNF2-rel_dom"/>
    <property type="match status" value="1"/>
</dbReference>
<gene>
    <name evidence="7" type="ORF">G3W61_12825</name>
</gene>
<dbReference type="InterPro" id="IPR014001">
    <property type="entry name" value="Helicase_ATP-bd"/>
</dbReference>
<dbReference type="AlphaFoldDB" id="A0A6P0FNM4"/>
<dbReference type="GO" id="GO:0032259">
    <property type="term" value="P:methylation"/>
    <property type="evidence" value="ECO:0007669"/>
    <property type="project" value="UniProtKB-KW"/>
</dbReference>
<dbReference type="Gene3D" id="3.40.50.150">
    <property type="entry name" value="Vaccinia Virus protein VP39"/>
    <property type="match status" value="1"/>
</dbReference>
<dbReference type="InterPro" id="IPR027417">
    <property type="entry name" value="P-loop_NTPase"/>
</dbReference>
<protein>
    <submittedName>
        <fullName evidence="7">Methyltransferase</fullName>
    </submittedName>
</protein>
<sequence>METNAATSPCWFDSLRNIKSLGETKERPGSLGGLAAARRECLAQYFTPDDVAALMWRILIPEMDSIRQRTGCKVSVIDNSIGKGSLIQFARADQHKVAGFDIHGESLDALGKALEAAGVEHDLLCADMTDVRPKRYDIALANPPFSVHLQSVHMMDYACTSYGRFGPNTSAMSHPYALAQALEAAEIGVVLLPTTYAHQAWNQHESSARFHALVDLPARSFIDQGTAIEVSLIVFGAPMNQLPVQVVMSELADVLPDLNLGSGWRKERRGPKQLALRRSEGAVQCIHLPVTGDKAVRVFRAGRNIRLGFSCGLVQAKVMNGLLRGPVTRSEQHRYPRGVNYLGEGALIIGAYLMQDDPVAALQATVTRIADLGGSPDVDPGLMGYMRRMARRVRIDRTPLRHVVRSDAVCTSVGIVQAMAKANVIVNPKVWVGPVIRRGDSVSLHWDGYKYTFLTEDGQHSLVMEPAECAKKFDIETAVADAGWTDAHPGRLTTFPALARCREARFRGVGLDAMGLWDFQREDAMEITTSRGGVFAGEMGCGKSYISAAVAMMGGLRNAVVVEPHLIEEYTDQLKAAAIDESLWQVIETEADARRLKVLNIVSYNTLRKQLPGRKRTFSHLLRRRFNTVACDEGHALKAEESLRTQAVWQLSPKRRYVFTGTPIPNLVQDLLGLVGWAVGNNNAVNPYGRRGLYIEPRLLTSMDYCERAVDRFSEQHCVFEWVTAEWIDGLTSGGKRQVPKINNIQRLREWLAPVLKRRIVAEPDVSKHFKAPVCTSSITTLDWDHDHLAYFLTVADEFSERYRRMKADSEQGRSSLNMVALLARISAVLKAGNQPSYKNEYFGSYMPMTSKERYLIERASNLAAEGRKILLYVDGPEMSERIAAELNHRGVHAVPFHGKSSIKSRTRRMNSEFRYGPASVLVASYGTGQTGLNLYQANYVLLAVRAWNSKTERQAIARTLRPQQTSEVHVEFVHLGGSLDEYQAQVCQWKQVSEFEAIDLLEPEEVLDDYKHLDRIINEFVERLAARQGIQGRDYRQATKAEIRHAA</sequence>
<dbReference type="Pfam" id="PF00271">
    <property type="entry name" value="Helicase_C"/>
    <property type="match status" value="1"/>
</dbReference>
<keyword evidence="2 7" id="KW-0808">Transferase</keyword>
<dbReference type="GO" id="GO:0004386">
    <property type="term" value="F:helicase activity"/>
    <property type="evidence" value="ECO:0007669"/>
    <property type="project" value="UniProtKB-KW"/>
</dbReference>
<dbReference type="RefSeq" id="WP_080955618.1">
    <property type="nucleotide sequence ID" value="NZ_JAKHFX010000008.1"/>
</dbReference>
<evidence type="ECO:0000256" key="6">
    <source>
        <dbReference type="ARBA" id="ARBA00022840"/>
    </source>
</evidence>
<accession>A0A6P0FNM4</accession>
<reference evidence="7 8" key="1">
    <citation type="submission" date="2019-11" db="EMBL/GenBank/DDBJ databases">
        <title>Genome-resolved metagenomics to study the prevalence of co-infection and intraspecific heterogeneity among plant pathogen metapopulations.</title>
        <authorList>
            <person name="Newberry E."/>
            <person name="Bhandari R."/>
            <person name="Kemble J."/>
            <person name="Sikora E."/>
            <person name="Potnis N."/>
        </authorList>
    </citation>
    <scope>NUCLEOTIDE SEQUENCE [LARGE SCALE GENOMIC DNA]</scope>
    <source>
        <strain evidence="7">Xp_Tom_Tuscaloosa_18b</strain>
    </source>
</reference>
<dbReference type="GO" id="GO:0008168">
    <property type="term" value="F:methyltransferase activity"/>
    <property type="evidence" value="ECO:0007669"/>
    <property type="project" value="UniProtKB-KW"/>
</dbReference>
<dbReference type="InterPro" id="IPR029063">
    <property type="entry name" value="SAM-dependent_MTases_sf"/>
</dbReference>
<evidence type="ECO:0000256" key="2">
    <source>
        <dbReference type="ARBA" id="ARBA00022679"/>
    </source>
</evidence>
<dbReference type="SUPFAM" id="SSF52540">
    <property type="entry name" value="P-loop containing nucleoside triphosphate hydrolases"/>
    <property type="match status" value="2"/>
</dbReference>
<evidence type="ECO:0000256" key="4">
    <source>
        <dbReference type="ARBA" id="ARBA00022801"/>
    </source>
</evidence>
<dbReference type="GO" id="GO:0008094">
    <property type="term" value="F:ATP-dependent activity, acting on DNA"/>
    <property type="evidence" value="ECO:0007669"/>
    <property type="project" value="TreeGrafter"/>
</dbReference>
<dbReference type="GO" id="GO:0005524">
    <property type="term" value="F:ATP binding"/>
    <property type="evidence" value="ECO:0007669"/>
    <property type="project" value="UniProtKB-KW"/>
</dbReference>
<dbReference type="InterPro" id="IPR000330">
    <property type="entry name" value="SNF2_N"/>
</dbReference>
<keyword evidence="3" id="KW-0547">Nucleotide-binding</keyword>
<dbReference type="PANTHER" id="PTHR45626:SF22">
    <property type="entry name" value="DNA REPAIR PROTEIN RAD5"/>
    <property type="match status" value="1"/>
</dbReference>
<keyword evidence="6" id="KW-0067">ATP-binding</keyword>
<dbReference type="SUPFAM" id="SSF53335">
    <property type="entry name" value="S-adenosyl-L-methionine-dependent methyltransferases"/>
    <property type="match status" value="1"/>
</dbReference>
<dbReference type="SMART" id="SM00490">
    <property type="entry name" value="HELICc"/>
    <property type="match status" value="1"/>
</dbReference>
<dbReference type="SMART" id="SM00487">
    <property type="entry name" value="DEXDc"/>
    <property type="match status" value="1"/>
</dbReference>
<dbReference type="CDD" id="cd18793">
    <property type="entry name" value="SF2_C_SNF"/>
    <property type="match status" value="1"/>
</dbReference>
<dbReference type="InterPro" id="IPR002052">
    <property type="entry name" value="DNA_methylase_N6_adenine_CS"/>
</dbReference>
<dbReference type="Proteomes" id="UP000471082">
    <property type="component" value="Unassembled WGS sequence"/>
</dbReference>
<dbReference type="InterPro" id="IPR049730">
    <property type="entry name" value="SNF2/RAD54-like_C"/>
</dbReference>
<dbReference type="GO" id="GO:0016787">
    <property type="term" value="F:hydrolase activity"/>
    <property type="evidence" value="ECO:0007669"/>
    <property type="project" value="UniProtKB-KW"/>
</dbReference>
<proteinExistence type="predicted"/>
<dbReference type="GO" id="GO:0003676">
    <property type="term" value="F:nucleic acid binding"/>
    <property type="evidence" value="ECO:0007669"/>
    <property type="project" value="InterPro"/>
</dbReference>
<evidence type="ECO:0000256" key="3">
    <source>
        <dbReference type="ARBA" id="ARBA00022741"/>
    </source>
</evidence>
<keyword evidence="5" id="KW-0347">Helicase</keyword>
<dbReference type="PROSITE" id="PS51194">
    <property type="entry name" value="HELICASE_CTER"/>
    <property type="match status" value="1"/>
</dbReference>
<dbReference type="PANTHER" id="PTHR45626">
    <property type="entry name" value="TRANSCRIPTION TERMINATION FACTOR 2-RELATED"/>
    <property type="match status" value="1"/>
</dbReference>
<dbReference type="EMBL" id="JAAGYU010000053">
    <property type="protein sequence ID" value="NEL77123.1"/>
    <property type="molecule type" value="Genomic_DNA"/>
</dbReference>
<dbReference type="Gene3D" id="3.40.50.300">
    <property type="entry name" value="P-loop containing nucleotide triphosphate hydrolases"/>
    <property type="match status" value="2"/>
</dbReference>
<evidence type="ECO:0000313" key="7">
    <source>
        <dbReference type="EMBL" id="NEL77123.1"/>
    </source>
</evidence>
<dbReference type="PRINTS" id="PR00507">
    <property type="entry name" value="N12N6MTFRASE"/>
</dbReference>